<keyword evidence="1" id="KW-1133">Transmembrane helix</keyword>
<comment type="caution">
    <text evidence="2">The sequence shown here is derived from an EMBL/GenBank/DDBJ whole genome shotgun (WGS) entry which is preliminary data.</text>
</comment>
<evidence type="ECO:0000313" key="3">
    <source>
        <dbReference type="Proteomes" id="UP000783287"/>
    </source>
</evidence>
<sequence>MLESFYKSFYSKEFYADKLAEGGKKAAKHMFAFWTIIGLVFALFSFLTTGLSARRDLSEFSTQDFPNRVSMIDGKLSVDGVDMPIEFAEGGQYFALDTTGEIVEIPSGYSDAAVFTEDRILYRSKDGYGDQEALYSTIVNNDIEFTKADIVDFANVLSIWLLVLIPVIKFLSIFNSNIMGILMVTIVGAIVLKFMKKQNTLRRSFIISVYAAFPVFVVTFFQNLFGMIVPDILSLFLCCFGFVFLFVKWGYFFWLGASTLKD</sequence>
<proteinExistence type="predicted"/>
<evidence type="ECO:0000313" key="2">
    <source>
        <dbReference type="EMBL" id="MCA9382745.1"/>
    </source>
</evidence>
<dbReference type="InterPro" id="IPR009574">
    <property type="entry name" value="DUF1189"/>
</dbReference>
<evidence type="ECO:0000256" key="1">
    <source>
        <dbReference type="SAM" id="Phobius"/>
    </source>
</evidence>
<feature type="transmembrane region" description="Helical" evidence="1">
    <location>
        <begin position="153"/>
        <end position="172"/>
    </location>
</feature>
<keyword evidence="1" id="KW-0472">Membrane</keyword>
<keyword evidence="1" id="KW-0812">Transmembrane</keyword>
<name>A0A955L4I2_9BACT</name>
<feature type="transmembrane region" description="Helical" evidence="1">
    <location>
        <begin position="207"/>
        <end position="226"/>
    </location>
</feature>
<reference evidence="2" key="2">
    <citation type="journal article" date="2021" name="Microbiome">
        <title>Successional dynamics and alternative stable states in a saline activated sludge microbial community over 9 years.</title>
        <authorList>
            <person name="Wang Y."/>
            <person name="Ye J."/>
            <person name="Ju F."/>
            <person name="Liu L."/>
            <person name="Boyd J.A."/>
            <person name="Deng Y."/>
            <person name="Parks D.H."/>
            <person name="Jiang X."/>
            <person name="Yin X."/>
            <person name="Woodcroft B.J."/>
            <person name="Tyson G.W."/>
            <person name="Hugenholtz P."/>
            <person name="Polz M.F."/>
            <person name="Zhang T."/>
        </authorList>
    </citation>
    <scope>NUCLEOTIDE SEQUENCE</scope>
    <source>
        <strain evidence="2">HKST-UBA14</strain>
    </source>
</reference>
<dbReference type="EMBL" id="JAGQLK010000001">
    <property type="protein sequence ID" value="MCA9382745.1"/>
    <property type="molecule type" value="Genomic_DNA"/>
</dbReference>
<reference evidence="2" key="1">
    <citation type="submission" date="2020-04" db="EMBL/GenBank/DDBJ databases">
        <authorList>
            <person name="Zhang T."/>
        </authorList>
    </citation>
    <scope>NUCLEOTIDE SEQUENCE</scope>
    <source>
        <strain evidence="2">HKST-UBA14</strain>
    </source>
</reference>
<accession>A0A955L4I2</accession>
<feature type="transmembrane region" description="Helical" evidence="1">
    <location>
        <begin position="178"/>
        <end position="195"/>
    </location>
</feature>
<dbReference type="AlphaFoldDB" id="A0A955L4I2"/>
<feature type="transmembrane region" description="Helical" evidence="1">
    <location>
        <begin position="31"/>
        <end position="53"/>
    </location>
</feature>
<protein>
    <submittedName>
        <fullName evidence="2">DUF1189 family protein</fullName>
    </submittedName>
</protein>
<dbReference type="Proteomes" id="UP000783287">
    <property type="component" value="Unassembled WGS sequence"/>
</dbReference>
<dbReference type="Pfam" id="PF06691">
    <property type="entry name" value="DUF1189"/>
    <property type="match status" value="1"/>
</dbReference>
<organism evidence="2 3">
    <name type="scientific">Candidatus Dojkabacteria bacterium</name>
    <dbReference type="NCBI Taxonomy" id="2099670"/>
    <lineage>
        <taxon>Bacteria</taxon>
        <taxon>Candidatus Dojkabacteria</taxon>
    </lineage>
</organism>
<feature type="transmembrane region" description="Helical" evidence="1">
    <location>
        <begin position="232"/>
        <end position="254"/>
    </location>
</feature>
<gene>
    <name evidence="2" type="ORF">KC909_00100</name>
</gene>